<dbReference type="InterPro" id="IPR004358">
    <property type="entry name" value="Sig_transdc_His_kin-like_C"/>
</dbReference>
<protein>
    <recommendedName>
        <fullName evidence="2">histidine kinase</fullName>
        <ecNumber evidence="2">2.7.13.3</ecNumber>
    </recommendedName>
</protein>
<reference evidence="11" key="1">
    <citation type="journal article" date="2023" name="Int. J. Syst. Evol. Microbiol.">
        <title>Collibacillus ludicampi gen. nov., sp. nov., a new soil bacterium of the family Alicyclobacillaceae.</title>
        <authorList>
            <person name="Jojima T."/>
            <person name="Ioku Y."/>
            <person name="Fukuta Y."/>
            <person name="Shirasaka N."/>
            <person name="Matsumura Y."/>
            <person name="Mori M."/>
        </authorList>
    </citation>
    <scope>NUCLEOTIDE SEQUENCE</scope>
    <source>
        <strain evidence="11">TP075</strain>
    </source>
</reference>
<dbReference type="SUPFAM" id="SSF55874">
    <property type="entry name" value="ATPase domain of HSP90 chaperone/DNA topoisomerase II/histidine kinase"/>
    <property type="match status" value="1"/>
</dbReference>
<name>A0AAV4LF53_9BACL</name>
<keyword evidence="5" id="KW-0547">Nucleotide-binding</keyword>
<dbReference type="GO" id="GO:0005524">
    <property type="term" value="F:ATP binding"/>
    <property type="evidence" value="ECO:0007669"/>
    <property type="project" value="UniProtKB-KW"/>
</dbReference>
<evidence type="ECO:0000256" key="1">
    <source>
        <dbReference type="ARBA" id="ARBA00000085"/>
    </source>
</evidence>
<comment type="caution">
    <text evidence="11">The sequence shown here is derived from an EMBL/GenBank/DDBJ whole genome shotgun (WGS) entry which is preliminary data.</text>
</comment>
<keyword evidence="4" id="KW-0808">Transferase</keyword>
<evidence type="ECO:0000313" key="12">
    <source>
        <dbReference type="Proteomes" id="UP001057291"/>
    </source>
</evidence>
<evidence type="ECO:0000256" key="6">
    <source>
        <dbReference type="ARBA" id="ARBA00022777"/>
    </source>
</evidence>
<keyword evidence="8" id="KW-0902">Two-component regulatory system</keyword>
<evidence type="ECO:0000256" key="9">
    <source>
        <dbReference type="SAM" id="Phobius"/>
    </source>
</evidence>
<dbReference type="PRINTS" id="PR00344">
    <property type="entry name" value="BCTRLSENSOR"/>
</dbReference>
<dbReference type="Proteomes" id="UP001057291">
    <property type="component" value="Unassembled WGS sequence"/>
</dbReference>
<evidence type="ECO:0000256" key="3">
    <source>
        <dbReference type="ARBA" id="ARBA00022553"/>
    </source>
</evidence>
<keyword evidence="3" id="KW-0597">Phosphoprotein</keyword>
<keyword evidence="6 11" id="KW-0418">Kinase</keyword>
<feature type="transmembrane region" description="Helical" evidence="9">
    <location>
        <begin position="83"/>
        <end position="102"/>
    </location>
</feature>
<dbReference type="EMBL" id="BOQE01000001">
    <property type="protein sequence ID" value="GIM46457.1"/>
    <property type="molecule type" value="Genomic_DNA"/>
</dbReference>
<dbReference type="PANTHER" id="PTHR44936">
    <property type="entry name" value="SENSOR PROTEIN CREC"/>
    <property type="match status" value="1"/>
</dbReference>
<dbReference type="InterPro" id="IPR005467">
    <property type="entry name" value="His_kinase_dom"/>
</dbReference>
<accession>A0AAV4LF53</accession>
<evidence type="ECO:0000313" key="11">
    <source>
        <dbReference type="EMBL" id="GIM46457.1"/>
    </source>
</evidence>
<evidence type="ECO:0000256" key="4">
    <source>
        <dbReference type="ARBA" id="ARBA00022679"/>
    </source>
</evidence>
<dbReference type="SMART" id="SM00387">
    <property type="entry name" value="HATPase_c"/>
    <property type="match status" value="1"/>
</dbReference>
<dbReference type="PANTHER" id="PTHR44936:SF9">
    <property type="entry name" value="SENSOR PROTEIN CREC"/>
    <property type="match status" value="1"/>
</dbReference>
<keyword evidence="9" id="KW-0472">Membrane</keyword>
<evidence type="ECO:0000256" key="2">
    <source>
        <dbReference type="ARBA" id="ARBA00012438"/>
    </source>
</evidence>
<dbReference type="Gene3D" id="3.30.565.10">
    <property type="entry name" value="Histidine kinase-like ATPase, C-terminal domain"/>
    <property type="match status" value="1"/>
</dbReference>
<dbReference type="PROSITE" id="PS50109">
    <property type="entry name" value="HIS_KIN"/>
    <property type="match status" value="1"/>
</dbReference>
<dbReference type="Pfam" id="PF02518">
    <property type="entry name" value="HATPase_c"/>
    <property type="match status" value="1"/>
</dbReference>
<comment type="catalytic activity">
    <reaction evidence="1">
        <text>ATP + protein L-histidine = ADP + protein N-phospho-L-histidine.</text>
        <dbReference type="EC" id="2.7.13.3"/>
    </reaction>
</comment>
<dbReference type="GO" id="GO:0004673">
    <property type="term" value="F:protein histidine kinase activity"/>
    <property type="evidence" value="ECO:0007669"/>
    <property type="project" value="UniProtKB-EC"/>
</dbReference>
<proteinExistence type="predicted"/>
<keyword evidence="12" id="KW-1185">Reference proteome</keyword>
<dbReference type="EC" id="2.7.13.3" evidence="2"/>
<dbReference type="InterPro" id="IPR050980">
    <property type="entry name" value="2C_sensor_his_kinase"/>
</dbReference>
<feature type="transmembrane region" description="Helical" evidence="9">
    <location>
        <begin position="148"/>
        <end position="169"/>
    </location>
</feature>
<keyword evidence="9" id="KW-1133">Transmembrane helix</keyword>
<organism evidence="11 12">
    <name type="scientific">Collibacillus ludicampi</name>
    <dbReference type="NCBI Taxonomy" id="2771369"/>
    <lineage>
        <taxon>Bacteria</taxon>
        <taxon>Bacillati</taxon>
        <taxon>Bacillota</taxon>
        <taxon>Bacilli</taxon>
        <taxon>Bacillales</taxon>
        <taxon>Alicyclobacillaceae</taxon>
        <taxon>Collibacillus</taxon>
    </lineage>
</organism>
<dbReference type="InterPro" id="IPR036890">
    <property type="entry name" value="HATPase_C_sf"/>
</dbReference>
<evidence type="ECO:0000256" key="8">
    <source>
        <dbReference type="ARBA" id="ARBA00023012"/>
    </source>
</evidence>
<dbReference type="RefSeq" id="WP_282199558.1">
    <property type="nucleotide sequence ID" value="NZ_BOQE01000001.1"/>
</dbReference>
<dbReference type="GO" id="GO:0000160">
    <property type="term" value="P:phosphorelay signal transduction system"/>
    <property type="evidence" value="ECO:0007669"/>
    <property type="project" value="UniProtKB-KW"/>
</dbReference>
<evidence type="ECO:0000256" key="5">
    <source>
        <dbReference type="ARBA" id="ARBA00022741"/>
    </source>
</evidence>
<keyword evidence="9" id="KW-0812">Transmembrane</keyword>
<feature type="domain" description="Histidine kinase" evidence="10">
    <location>
        <begin position="261"/>
        <end position="421"/>
    </location>
</feature>
<sequence>MHNRISIVLLVALATTFLGELKMNPLGGDSFRFSLGTAAFFFGIIWFPSVPPLIIGLVVGWFIVLFRTTLDMFVLGSSWNQQFFLHLPAAAFYFIFAFVLTVTNIRARLDSPIQGGLIGAFGELAGNYGELLFRCVLGESYSLGWRSFLILALFALLRSFFVIGMYNMLMVRQLRAVGMEQQNRMERLLLINTNLYEEGIWLRKSMVHIEEITRDSYELYRRLIQQVKRGHLDKESANLALTVAQEVHEVKKDCQRILAGLSKIIRQEELTPRTPLSEIVSLVVRANSQYAEMLGKKIRFSSHVDLDLATNRVYGLLSILNNLVANSVEAIEREGHIAIETALINEHVEFLVCDDGPGIQEEDRNLIFQPGFTTKYDTQGNPSTGIGLSHVSHIVSTFAGHLLMERTDGRTMFRVRIPTANLLGKESEHEAAILYH</sequence>
<keyword evidence="7" id="KW-0067">ATP-binding</keyword>
<gene>
    <name evidence="11" type="ORF">DNHGIG_20060</name>
</gene>
<evidence type="ECO:0000256" key="7">
    <source>
        <dbReference type="ARBA" id="ARBA00022840"/>
    </source>
</evidence>
<feature type="transmembrane region" description="Helical" evidence="9">
    <location>
        <begin position="39"/>
        <end position="63"/>
    </location>
</feature>
<evidence type="ECO:0000259" key="10">
    <source>
        <dbReference type="PROSITE" id="PS50109"/>
    </source>
</evidence>
<dbReference type="AlphaFoldDB" id="A0AAV4LF53"/>
<dbReference type="InterPro" id="IPR003594">
    <property type="entry name" value="HATPase_dom"/>
</dbReference>